<evidence type="ECO:0008006" key="3">
    <source>
        <dbReference type="Google" id="ProtNLM"/>
    </source>
</evidence>
<reference evidence="1 2" key="1">
    <citation type="submission" date="2017-03" db="EMBL/GenBank/DDBJ databases">
        <title>WGS assembly of Porphyra umbilicalis.</title>
        <authorList>
            <person name="Brawley S.H."/>
            <person name="Blouin N.A."/>
            <person name="Ficko-Blean E."/>
            <person name="Wheeler G.L."/>
            <person name="Lohr M."/>
            <person name="Goodson H.V."/>
            <person name="Jenkins J.W."/>
            <person name="Blaby-Haas C.E."/>
            <person name="Helliwell K.E."/>
            <person name="Chan C."/>
            <person name="Marriage T."/>
            <person name="Bhattacharya D."/>
            <person name="Klein A.S."/>
            <person name="Badis Y."/>
            <person name="Brodie J."/>
            <person name="Cao Y."/>
            <person name="Collen J."/>
            <person name="Dittami S.M."/>
            <person name="Gachon C.M."/>
            <person name="Green B.R."/>
            <person name="Karpowicz S."/>
            <person name="Kim J.W."/>
            <person name="Kudahl U."/>
            <person name="Lin S."/>
            <person name="Michel G."/>
            <person name="Mittag M."/>
            <person name="Olson B.J."/>
            <person name="Pangilinan J."/>
            <person name="Peng Y."/>
            <person name="Qiu H."/>
            <person name="Shu S."/>
            <person name="Singer J.T."/>
            <person name="Smith A.G."/>
            <person name="Sprecher B.N."/>
            <person name="Wagner V."/>
            <person name="Wang W."/>
            <person name="Wang Z.-Y."/>
            <person name="Yan J."/>
            <person name="Yarish C."/>
            <person name="Zoeuner-Riek S."/>
            <person name="Zhuang Y."/>
            <person name="Zou Y."/>
            <person name="Lindquist E.A."/>
            <person name="Grimwood J."/>
            <person name="Barry K."/>
            <person name="Rokhsar D.S."/>
            <person name="Schmutz J."/>
            <person name="Stiller J.W."/>
            <person name="Grossman A.R."/>
            <person name="Prochnik S.E."/>
        </authorList>
    </citation>
    <scope>NUCLEOTIDE SEQUENCE [LARGE SCALE GENOMIC DNA]</scope>
    <source>
        <strain evidence="1">4086291</strain>
    </source>
</reference>
<sequence>MDAGIIAAFKRGYRRRFLGRTVTALGDVVSAAIDEVFPAGPSLAVAPAGGNAAAAPGDDTLAAVPGGALAGGGGAAPVPASVTPTPATSVAARALAPALHAFADAIVVAGLVSAAAVSAWTAAAPPAADTIILAGPASAAAVPASADVIIGSGGPAPAAACSAPSFGTSRDEYMRVLGDQERARVEARPRGRPAGWGGGLVAGGASNLMDLAIMVKDAWEDLSSSAIAHCWAKADVLGAIRTVDLLRLHGDYRRSFRLVSDDVDVMLELMQGTLLGSEAMAGLDDVSQGAVVEEWMEIEERPAGVVGAADTVVQDMDAAGGEVADNADT</sequence>
<dbReference type="Proteomes" id="UP000218209">
    <property type="component" value="Unassembled WGS sequence"/>
</dbReference>
<name>A0A1X6PK68_PORUM</name>
<keyword evidence="2" id="KW-1185">Reference proteome</keyword>
<gene>
    <name evidence="1" type="ORF">BU14_0025s0028</name>
</gene>
<accession>A0A1X6PK68</accession>
<evidence type="ECO:0000313" key="1">
    <source>
        <dbReference type="EMBL" id="OSX81146.1"/>
    </source>
</evidence>
<organism evidence="1 2">
    <name type="scientific">Porphyra umbilicalis</name>
    <name type="common">Purple laver</name>
    <name type="synonym">Red alga</name>
    <dbReference type="NCBI Taxonomy" id="2786"/>
    <lineage>
        <taxon>Eukaryota</taxon>
        <taxon>Rhodophyta</taxon>
        <taxon>Bangiophyceae</taxon>
        <taxon>Bangiales</taxon>
        <taxon>Bangiaceae</taxon>
        <taxon>Porphyra</taxon>
    </lineage>
</organism>
<dbReference type="AlphaFoldDB" id="A0A1X6PK68"/>
<evidence type="ECO:0000313" key="2">
    <source>
        <dbReference type="Proteomes" id="UP000218209"/>
    </source>
</evidence>
<proteinExistence type="predicted"/>
<dbReference type="EMBL" id="KV918765">
    <property type="protein sequence ID" value="OSX81146.1"/>
    <property type="molecule type" value="Genomic_DNA"/>
</dbReference>
<protein>
    <recommendedName>
        <fullName evidence="3">DDE-1 domain-containing protein</fullName>
    </recommendedName>
</protein>